<reference evidence="2 3" key="1">
    <citation type="submission" date="2016-10" db="EMBL/GenBank/DDBJ databases">
        <authorList>
            <person name="de Groot N.N."/>
        </authorList>
    </citation>
    <scope>NUCLEOTIDE SEQUENCE [LARGE SCALE GENOMIC DNA]</scope>
    <source>
        <strain evidence="2 3">DSM 12271</strain>
    </source>
</reference>
<accession>A0A1I1BDX6</accession>
<name>A0A1I1BDX6_9CLOT</name>
<feature type="region of interest" description="Disordered" evidence="1">
    <location>
        <begin position="20"/>
        <end position="46"/>
    </location>
</feature>
<proteinExistence type="predicted"/>
<keyword evidence="3" id="KW-1185">Reference proteome</keyword>
<evidence type="ECO:0000256" key="1">
    <source>
        <dbReference type="SAM" id="MobiDB-lite"/>
    </source>
</evidence>
<evidence type="ECO:0000313" key="2">
    <source>
        <dbReference type="EMBL" id="SFB48491.1"/>
    </source>
</evidence>
<dbReference type="AlphaFoldDB" id="A0A1I1BDX6"/>
<protein>
    <submittedName>
        <fullName evidence="2">Uncharacterized protein</fullName>
    </submittedName>
</protein>
<dbReference type="Proteomes" id="UP000198619">
    <property type="component" value="Unassembled WGS sequence"/>
</dbReference>
<sequence>MKISLIQNNSIWNANQNLKNTSKEGQHKNSSTIDTTNPVSNNSKNPYINSLEKQRLQLEEELFFCYLFDTKVSKKHI</sequence>
<dbReference type="RefSeq" id="WP_090043349.1">
    <property type="nucleotide sequence ID" value="NZ_FOKI01000109.1"/>
</dbReference>
<evidence type="ECO:0000313" key="3">
    <source>
        <dbReference type="Proteomes" id="UP000198619"/>
    </source>
</evidence>
<dbReference type="EMBL" id="FOKI01000109">
    <property type="protein sequence ID" value="SFB48491.1"/>
    <property type="molecule type" value="Genomic_DNA"/>
</dbReference>
<feature type="compositionally biased region" description="Polar residues" evidence="1">
    <location>
        <begin position="28"/>
        <end position="46"/>
    </location>
</feature>
<gene>
    <name evidence="2" type="ORF">SAMN04488528_11092</name>
</gene>
<organism evidence="2 3">
    <name type="scientific">Clostridium frigidicarnis</name>
    <dbReference type="NCBI Taxonomy" id="84698"/>
    <lineage>
        <taxon>Bacteria</taxon>
        <taxon>Bacillati</taxon>
        <taxon>Bacillota</taxon>
        <taxon>Clostridia</taxon>
        <taxon>Eubacteriales</taxon>
        <taxon>Clostridiaceae</taxon>
        <taxon>Clostridium</taxon>
    </lineage>
</organism>